<comment type="caution">
    <text evidence="1">The sequence shown here is derived from an EMBL/GenBank/DDBJ whole genome shotgun (WGS) entry which is preliminary data.</text>
</comment>
<proteinExistence type="predicted"/>
<name>A0ACB8P607_CITSI</name>
<protein>
    <submittedName>
        <fullName evidence="1">Glycosyltransferase</fullName>
    </submittedName>
</protein>
<gene>
    <name evidence="1" type="ORF">KPL71_002529</name>
</gene>
<reference evidence="2" key="1">
    <citation type="journal article" date="2023" name="Hortic. Res.">
        <title>A chromosome-level phased genome enabling allele-level studies in sweet orange: a case study on citrus Huanglongbing tolerance.</title>
        <authorList>
            <person name="Wu B."/>
            <person name="Yu Q."/>
            <person name="Deng Z."/>
            <person name="Duan Y."/>
            <person name="Luo F."/>
            <person name="Gmitter F. Jr."/>
        </authorList>
    </citation>
    <scope>NUCLEOTIDE SEQUENCE [LARGE SCALE GENOMIC DNA]</scope>
    <source>
        <strain evidence="2">cv. Valencia</strain>
    </source>
</reference>
<accession>A0ACB8P607</accession>
<dbReference type="EMBL" id="CM039170">
    <property type="protein sequence ID" value="KAH9805770.1"/>
    <property type="molecule type" value="Genomic_DNA"/>
</dbReference>
<keyword evidence="2" id="KW-1185">Reference proteome</keyword>
<evidence type="ECO:0000313" key="1">
    <source>
        <dbReference type="EMBL" id="KAH9805770.1"/>
    </source>
</evidence>
<evidence type="ECO:0000313" key="2">
    <source>
        <dbReference type="Proteomes" id="UP000829398"/>
    </source>
</evidence>
<organism evidence="1 2">
    <name type="scientific">Citrus sinensis</name>
    <name type="common">Sweet orange</name>
    <name type="synonym">Citrus aurantium var. sinensis</name>
    <dbReference type="NCBI Taxonomy" id="2711"/>
    <lineage>
        <taxon>Eukaryota</taxon>
        <taxon>Viridiplantae</taxon>
        <taxon>Streptophyta</taxon>
        <taxon>Embryophyta</taxon>
        <taxon>Tracheophyta</taxon>
        <taxon>Spermatophyta</taxon>
        <taxon>Magnoliopsida</taxon>
        <taxon>eudicotyledons</taxon>
        <taxon>Gunneridae</taxon>
        <taxon>Pentapetalae</taxon>
        <taxon>rosids</taxon>
        <taxon>malvids</taxon>
        <taxon>Sapindales</taxon>
        <taxon>Rutaceae</taxon>
        <taxon>Aurantioideae</taxon>
        <taxon>Citrus</taxon>
    </lineage>
</organism>
<sequence length="341" mass="38449">MSKSIAANPSGEDSKAPLINQRTVIITLFVVAAVSCLFLYHTANPFEFLPRSSAYDVIAPSMKAQKSSNDPSLEKILKRAAMGDNTVIITTLNQAWAEPNSIFDIFLESFRTGNGTGKLLDHLVVVALDSKALDHCLSTHPHCYALNTSGLDFSGKEAYFMTSSYLEMMWIRIRLLSDVLAMGYNFVFTDADIVWLQNPFQHFDPDADFQIACDRFSGNSFNLRNEPNGGFNYVKSNNRTIEFYKFWYNSRKMFPVSQDFNAVCTMHANCCFGLEAKIIDLRLALEDWRNFMELPPDQKSLPRSWTVPKKCRETPFHPPDESPNSPPPAAPKISVQEGNNQ</sequence>
<dbReference type="Proteomes" id="UP000829398">
    <property type="component" value="Chromosome 1"/>
</dbReference>